<keyword evidence="5" id="KW-0769">Symport</keyword>
<accession>A0A7Y9X907</accession>
<dbReference type="InterPro" id="IPR001991">
    <property type="entry name" value="Na-dicarboxylate_symporter"/>
</dbReference>
<gene>
    <name evidence="10" type="ORF">HNR22_006010</name>
</gene>
<feature type="region of interest" description="Disordered" evidence="8">
    <location>
        <begin position="430"/>
        <end position="463"/>
    </location>
</feature>
<keyword evidence="4 9" id="KW-0812">Transmembrane</keyword>
<feature type="transmembrane region" description="Helical" evidence="9">
    <location>
        <begin position="198"/>
        <end position="220"/>
    </location>
</feature>
<dbReference type="PRINTS" id="PR00173">
    <property type="entry name" value="EDTRNSPORT"/>
</dbReference>
<keyword evidence="2" id="KW-0813">Transport</keyword>
<dbReference type="PANTHER" id="PTHR42865:SF1">
    <property type="entry name" value="AEROBIC C4-DICARBOXYLATE TRANSPORT PROTEIN"/>
    <property type="match status" value="1"/>
</dbReference>
<evidence type="ECO:0000256" key="5">
    <source>
        <dbReference type="ARBA" id="ARBA00022847"/>
    </source>
</evidence>
<dbReference type="InterPro" id="IPR036458">
    <property type="entry name" value="Na:dicarbo_symporter_sf"/>
</dbReference>
<evidence type="ECO:0000256" key="8">
    <source>
        <dbReference type="SAM" id="MobiDB-lite"/>
    </source>
</evidence>
<comment type="caution">
    <text evidence="10">The sequence shown here is derived from an EMBL/GenBank/DDBJ whole genome shotgun (WGS) entry which is preliminary data.</text>
</comment>
<dbReference type="SUPFAM" id="SSF118215">
    <property type="entry name" value="Proton glutamate symport protein"/>
    <property type="match status" value="1"/>
</dbReference>
<keyword evidence="11" id="KW-1185">Reference proteome</keyword>
<sequence>MDTTASTTSPAPPARRDRTRYLYIAVIVAVLAGIVVGLVAPDFGKELKPIGTGFVNLIKMMISPVIFCTIVLGVGSVRQAAKVGKVGGLALGYFLTMSTVALAIGLVVGNLIHPGSGLNLGPDLAGAGKAAAGDEAAGTTEFLLGIIPTSMLSALTEGEVLQTLLVALLVGFAVQAMGRRGEPVLGAIAVIQRVVFKVLAMIMWLAPVGAFGAMAAVVGATGVDALKSLAQIMLGFYATCLIFVLVFLGALLWFVARISIFSLLRYLGREFLLILSTSSSESALPRLIAKMEHFGVSKPVVGITVPTGYSFNLDGTAIYLTMASLFIADALGNPLSIGEQVSLLLFMIIASKGAAGVTGAGIATLAGGLQSHRPDLVDGVGLIVGIDRFMSEARALTNFAGNAVATVLVGTWTGEFDRDRAVGVLKGDDPFDEATMLDEHDDSNETAAPRSDEQTPATAGAPA</sequence>
<dbReference type="Pfam" id="PF00375">
    <property type="entry name" value="SDF"/>
    <property type="match status" value="1"/>
</dbReference>
<dbReference type="GO" id="GO:0015366">
    <property type="term" value="F:malate:proton symporter activity"/>
    <property type="evidence" value="ECO:0007669"/>
    <property type="project" value="TreeGrafter"/>
</dbReference>
<name>A0A7Y9X907_9ACTN</name>
<evidence type="ECO:0000313" key="11">
    <source>
        <dbReference type="Proteomes" id="UP000523545"/>
    </source>
</evidence>
<dbReference type="RefSeq" id="WP_179783205.1">
    <property type="nucleotide sequence ID" value="NZ_JACCHK010000001.1"/>
</dbReference>
<evidence type="ECO:0000256" key="6">
    <source>
        <dbReference type="ARBA" id="ARBA00022989"/>
    </source>
</evidence>
<dbReference type="GO" id="GO:0015141">
    <property type="term" value="F:succinate transmembrane transporter activity"/>
    <property type="evidence" value="ECO:0007669"/>
    <property type="project" value="TreeGrafter"/>
</dbReference>
<dbReference type="PANTHER" id="PTHR42865">
    <property type="entry name" value="PROTON/GLUTAMATE-ASPARTATE SYMPORTER"/>
    <property type="match status" value="1"/>
</dbReference>
<evidence type="ECO:0000256" key="4">
    <source>
        <dbReference type="ARBA" id="ARBA00022692"/>
    </source>
</evidence>
<evidence type="ECO:0000256" key="2">
    <source>
        <dbReference type="ARBA" id="ARBA00022448"/>
    </source>
</evidence>
<evidence type="ECO:0000256" key="1">
    <source>
        <dbReference type="ARBA" id="ARBA00004651"/>
    </source>
</evidence>
<feature type="compositionally biased region" description="Acidic residues" evidence="8">
    <location>
        <begin position="430"/>
        <end position="444"/>
    </location>
</feature>
<keyword evidence="6 9" id="KW-1133">Transmembrane helix</keyword>
<feature type="transmembrane region" description="Helical" evidence="9">
    <location>
        <begin position="160"/>
        <end position="178"/>
    </location>
</feature>
<dbReference type="AlphaFoldDB" id="A0A7Y9X907"/>
<dbReference type="GO" id="GO:0070778">
    <property type="term" value="P:L-aspartate transmembrane transport"/>
    <property type="evidence" value="ECO:0007669"/>
    <property type="project" value="TreeGrafter"/>
</dbReference>
<comment type="subcellular location">
    <subcellularLocation>
        <location evidence="1">Cell membrane</location>
        <topology evidence="1">Multi-pass membrane protein</topology>
    </subcellularLocation>
</comment>
<reference evidence="10 11" key="1">
    <citation type="submission" date="2020-07" db="EMBL/GenBank/DDBJ databases">
        <title>Sequencing the genomes of 1000 actinobacteria strains.</title>
        <authorList>
            <person name="Klenk H.-P."/>
        </authorList>
    </citation>
    <scope>NUCLEOTIDE SEQUENCE [LARGE SCALE GENOMIC DNA]</scope>
    <source>
        <strain evidence="10 11">DSM 45876</strain>
    </source>
</reference>
<feature type="transmembrane region" description="Helical" evidence="9">
    <location>
        <begin position="60"/>
        <end position="77"/>
    </location>
</feature>
<evidence type="ECO:0000256" key="9">
    <source>
        <dbReference type="SAM" id="Phobius"/>
    </source>
</evidence>
<dbReference type="GO" id="GO:0005886">
    <property type="term" value="C:plasma membrane"/>
    <property type="evidence" value="ECO:0007669"/>
    <property type="project" value="UniProtKB-SubCell"/>
</dbReference>
<feature type="transmembrane region" description="Helical" evidence="9">
    <location>
        <begin position="232"/>
        <end position="256"/>
    </location>
</feature>
<evidence type="ECO:0000256" key="7">
    <source>
        <dbReference type="ARBA" id="ARBA00023136"/>
    </source>
</evidence>
<protein>
    <submittedName>
        <fullName evidence="10">Aerobic C4-dicarboxylate transport protein</fullName>
    </submittedName>
</protein>
<keyword evidence="3" id="KW-1003">Cell membrane</keyword>
<dbReference type="Gene3D" id="1.10.3860.10">
    <property type="entry name" value="Sodium:dicarboxylate symporter"/>
    <property type="match status" value="1"/>
</dbReference>
<feature type="transmembrane region" description="Helical" evidence="9">
    <location>
        <begin position="21"/>
        <end position="40"/>
    </location>
</feature>
<evidence type="ECO:0000256" key="3">
    <source>
        <dbReference type="ARBA" id="ARBA00022475"/>
    </source>
</evidence>
<dbReference type="EMBL" id="JACCHK010000001">
    <property type="protein sequence ID" value="NYH46283.1"/>
    <property type="molecule type" value="Genomic_DNA"/>
</dbReference>
<keyword evidence="7 9" id="KW-0472">Membrane</keyword>
<proteinExistence type="predicted"/>
<feature type="transmembrane region" description="Helical" evidence="9">
    <location>
        <begin position="89"/>
        <end position="112"/>
    </location>
</feature>
<dbReference type="Proteomes" id="UP000523545">
    <property type="component" value="Unassembled WGS sequence"/>
</dbReference>
<evidence type="ECO:0000313" key="10">
    <source>
        <dbReference type="EMBL" id="NYH46283.1"/>
    </source>
</evidence>
<dbReference type="GO" id="GO:0015138">
    <property type="term" value="F:fumarate transmembrane transporter activity"/>
    <property type="evidence" value="ECO:0007669"/>
    <property type="project" value="TreeGrafter"/>
</dbReference>
<organism evidence="10 11">
    <name type="scientific">Micromonospora jinlongensis</name>
    <dbReference type="NCBI Taxonomy" id="1287877"/>
    <lineage>
        <taxon>Bacteria</taxon>
        <taxon>Bacillati</taxon>
        <taxon>Actinomycetota</taxon>
        <taxon>Actinomycetes</taxon>
        <taxon>Micromonosporales</taxon>
        <taxon>Micromonosporaceae</taxon>
        <taxon>Micromonospora</taxon>
    </lineage>
</organism>
<dbReference type="FunFam" id="1.10.3860.10:FF:000001">
    <property type="entry name" value="C4-dicarboxylate transport protein"/>
    <property type="match status" value="1"/>
</dbReference>